<feature type="domain" description="YdbS-like PH" evidence="2">
    <location>
        <begin position="82"/>
        <end position="155"/>
    </location>
</feature>
<evidence type="ECO:0000313" key="3">
    <source>
        <dbReference type="EMBL" id="REF86129.1"/>
    </source>
</evidence>
<dbReference type="PANTHER" id="PTHR37938">
    <property type="entry name" value="BLL0215 PROTEIN"/>
    <property type="match status" value="1"/>
</dbReference>
<dbReference type="RefSeq" id="WP_165204270.1">
    <property type="nucleotide sequence ID" value="NZ_CP025086.1"/>
</dbReference>
<gene>
    <name evidence="3" type="ORF">DES32_2174</name>
</gene>
<keyword evidence="1" id="KW-0472">Membrane</keyword>
<accession>A0A3D9Z4Q2</accession>
<comment type="caution">
    <text evidence="3">The sequence shown here is derived from an EMBL/GenBank/DDBJ whole genome shotgun (WGS) entry which is preliminary data.</text>
</comment>
<keyword evidence="1" id="KW-1133">Transmembrane helix</keyword>
<dbReference type="Pfam" id="PF03703">
    <property type="entry name" value="bPH_2"/>
    <property type="match status" value="1"/>
</dbReference>
<sequence length="158" mass="17408">MSPMSYLTQILQPDEKVLFDGHLHWIIYRRAILLLILAGLAAAALRFTGDQNGLKFAVLSLAFIFGALGLAVGFLTWLRSFSTEIAVTTTRVIYKTGFVRRHTVEMNMDKVESVDVDQSLAGRLLGYGSVRIRGTGASLEKLDHIADAIALRNAITSR</sequence>
<proteinExistence type="predicted"/>
<dbReference type="Proteomes" id="UP000256900">
    <property type="component" value="Unassembled WGS sequence"/>
</dbReference>
<name>A0A3D9Z4Q2_9HYPH</name>
<protein>
    <submittedName>
        <fullName evidence="3">PH (Pleckstrin Homology) domain-containing protein</fullName>
    </submittedName>
</protein>
<dbReference type="EMBL" id="QUMO01000003">
    <property type="protein sequence ID" value="REF86129.1"/>
    <property type="molecule type" value="Genomic_DNA"/>
</dbReference>
<feature type="transmembrane region" description="Helical" evidence="1">
    <location>
        <begin position="57"/>
        <end position="78"/>
    </location>
</feature>
<dbReference type="PANTHER" id="PTHR37938:SF1">
    <property type="entry name" value="BLL0215 PROTEIN"/>
    <property type="match status" value="1"/>
</dbReference>
<reference evidence="3 4" key="1">
    <citation type="submission" date="2018-08" db="EMBL/GenBank/DDBJ databases">
        <title>Genomic Encyclopedia of Type Strains, Phase IV (KMG-IV): sequencing the most valuable type-strain genomes for metagenomic binning, comparative biology and taxonomic classification.</title>
        <authorList>
            <person name="Goeker M."/>
        </authorList>
    </citation>
    <scope>NUCLEOTIDE SEQUENCE [LARGE SCALE GENOMIC DNA]</scope>
    <source>
        <strain evidence="3 4">BW863</strain>
    </source>
</reference>
<keyword evidence="1" id="KW-0812">Transmembrane</keyword>
<keyword evidence="4" id="KW-1185">Reference proteome</keyword>
<evidence type="ECO:0000256" key="1">
    <source>
        <dbReference type="SAM" id="Phobius"/>
    </source>
</evidence>
<evidence type="ECO:0000313" key="4">
    <source>
        <dbReference type="Proteomes" id="UP000256900"/>
    </source>
</evidence>
<evidence type="ECO:0000259" key="2">
    <source>
        <dbReference type="Pfam" id="PF03703"/>
    </source>
</evidence>
<feature type="transmembrane region" description="Helical" evidence="1">
    <location>
        <begin position="26"/>
        <end position="45"/>
    </location>
</feature>
<organism evidence="3 4">
    <name type="scientific">Methylovirgula ligni</name>
    <dbReference type="NCBI Taxonomy" id="569860"/>
    <lineage>
        <taxon>Bacteria</taxon>
        <taxon>Pseudomonadati</taxon>
        <taxon>Pseudomonadota</taxon>
        <taxon>Alphaproteobacteria</taxon>
        <taxon>Hyphomicrobiales</taxon>
        <taxon>Beijerinckiaceae</taxon>
        <taxon>Methylovirgula</taxon>
    </lineage>
</organism>
<dbReference type="InterPro" id="IPR005182">
    <property type="entry name" value="YdbS-like_PH"/>
</dbReference>
<dbReference type="AlphaFoldDB" id="A0A3D9Z4Q2"/>